<gene>
    <name evidence="2" type="ORF">H905_00045</name>
</gene>
<feature type="transmembrane region" description="Helical" evidence="1">
    <location>
        <begin position="42"/>
        <end position="60"/>
    </location>
</feature>
<organism evidence="2">
    <name type="scientific">Aliivibrio phage vB_Alvi_H905</name>
    <dbReference type="NCBI Taxonomy" id="3234039"/>
    <lineage>
        <taxon>Viruses</taxon>
    </lineage>
</organism>
<evidence type="ECO:0000313" key="2">
    <source>
        <dbReference type="EMBL" id="XDJ03463.1"/>
    </source>
</evidence>
<name>A0AB39C9Y1_9VIRU</name>
<sequence length="96" mass="10529">MEEFLDSMKKRAYRSASLSILTLSKVSVVAVLKAIIRSLKTFCAFFFVGWSLGFGGYFGLNAAFDFERHVGGHQAVFIKVAPVQPVIINTDGQPKG</sequence>
<dbReference type="EMBL" id="PP986400">
    <property type="protein sequence ID" value="XDJ03463.1"/>
    <property type="molecule type" value="Genomic_DNA"/>
</dbReference>
<proteinExistence type="predicted"/>
<protein>
    <submittedName>
        <fullName evidence="2">Uncharacterized protein</fullName>
    </submittedName>
</protein>
<reference evidence="2" key="1">
    <citation type="journal article" date="2024" name="Genome Announc.">
        <title>Genome sequence of H905.</title>
        <authorList>
            <person name="Whistler C."/>
            <person name="Calawa J."/>
        </authorList>
    </citation>
    <scope>NUCLEOTIDE SEQUENCE</scope>
</reference>
<keyword evidence="1" id="KW-0472">Membrane</keyword>
<accession>A0AB39C9Y1</accession>
<reference evidence="2" key="2">
    <citation type="submission" date="2024-07" db="EMBL/GenBank/DDBJ databases">
        <authorList>
            <person name="Foxall R."/>
        </authorList>
    </citation>
    <scope>NUCLEOTIDE SEQUENCE</scope>
</reference>
<evidence type="ECO:0000256" key="1">
    <source>
        <dbReference type="SAM" id="Phobius"/>
    </source>
</evidence>
<keyword evidence="1" id="KW-1133">Transmembrane helix</keyword>
<keyword evidence="1" id="KW-0812">Transmembrane</keyword>